<protein>
    <recommendedName>
        <fullName evidence="4">Neutral/alkaline non-lysosomal ceramidase</fullName>
    </recommendedName>
</protein>
<dbReference type="OrthoDB" id="233892at2"/>
<evidence type="ECO:0000256" key="1">
    <source>
        <dbReference type="SAM" id="SignalP"/>
    </source>
</evidence>
<dbReference type="RefSeq" id="WP_145198030.1">
    <property type="nucleotide sequence ID" value="NZ_CP036267.1"/>
</dbReference>
<evidence type="ECO:0008006" key="4">
    <source>
        <dbReference type="Google" id="ProtNLM"/>
    </source>
</evidence>
<sequence length="463" mass="51206" precursor="true">MKFFQYLFVAVVCTTFGQLNFTQAADEPEFQLASFSVDVTIPLNHRCMGLLPTKSKTIADSLEAIGFVLLSSEKPLVYVAIDWCEIRNGAYDQWRDGLAAAAGTTRERVLVSSLHQHDAPVTDADAEKLLEEVGLKGELYDETFHQQCIQNVSAALQESLKTASPVTHIGMGKAKVEKVASNRRIIMSSGAVSFGRGSASGGKNYLAEAPEGEIDPYLWTLSFWNNETPLLALHSYATHPMSYYGKGEVTSDFVGLARKAMQKKHPNIKQIYASGCSGDVTAGKFNDGSKQSRIDLTNRILAGMEKSWKATKKQPLTQAKFSNTKLDLKYYDHAGLQPKRLRTILDDKSARTEDRIYAAMGLASYARVKSGQLIDFPCVDFGPAQLVLFPGESFVGYQLMAQQMRPDSFVLSIGYGECWPGYVPTNSAFADNFQDKWLWVGPGSENQMREALQEVLLPKVVEE</sequence>
<accession>A0A517QLW7</accession>
<evidence type="ECO:0000313" key="3">
    <source>
        <dbReference type="Proteomes" id="UP000315724"/>
    </source>
</evidence>
<name>A0A517QLW7_9PLAN</name>
<feature type="signal peptide" evidence="1">
    <location>
        <begin position="1"/>
        <end position="24"/>
    </location>
</feature>
<dbReference type="Proteomes" id="UP000315724">
    <property type="component" value="Chromosome"/>
</dbReference>
<dbReference type="AlphaFoldDB" id="A0A517QLW7"/>
<proteinExistence type="predicted"/>
<keyword evidence="3" id="KW-1185">Reference proteome</keyword>
<dbReference type="KEGG" id="tpol:Mal48_18790"/>
<evidence type="ECO:0000313" key="2">
    <source>
        <dbReference type="EMBL" id="QDT32632.1"/>
    </source>
</evidence>
<keyword evidence="1" id="KW-0732">Signal</keyword>
<organism evidence="2 3">
    <name type="scientific">Thalassoglobus polymorphus</name>
    <dbReference type="NCBI Taxonomy" id="2527994"/>
    <lineage>
        <taxon>Bacteria</taxon>
        <taxon>Pseudomonadati</taxon>
        <taxon>Planctomycetota</taxon>
        <taxon>Planctomycetia</taxon>
        <taxon>Planctomycetales</taxon>
        <taxon>Planctomycetaceae</taxon>
        <taxon>Thalassoglobus</taxon>
    </lineage>
</organism>
<feature type="chain" id="PRO_5021986947" description="Neutral/alkaline non-lysosomal ceramidase" evidence="1">
    <location>
        <begin position="25"/>
        <end position="463"/>
    </location>
</feature>
<gene>
    <name evidence="2" type="ORF">Mal48_18790</name>
</gene>
<reference evidence="2 3" key="1">
    <citation type="submission" date="2019-02" db="EMBL/GenBank/DDBJ databases">
        <title>Deep-cultivation of Planctomycetes and their phenomic and genomic characterization uncovers novel biology.</title>
        <authorList>
            <person name="Wiegand S."/>
            <person name="Jogler M."/>
            <person name="Boedeker C."/>
            <person name="Pinto D."/>
            <person name="Vollmers J."/>
            <person name="Rivas-Marin E."/>
            <person name="Kohn T."/>
            <person name="Peeters S.H."/>
            <person name="Heuer A."/>
            <person name="Rast P."/>
            <person name="Oberbeckmann S."/>
            <person name="Bunk B."/>
            <person name="Jeske O."/>
            <person name="Meyerdierks A."/>
            <person name="Storesund J.E."/>
            <person name="Kallscheuer N."/>
            <person name="Luecker S."/>
            <person name="Lage O.M."/>
            <person name="Pohl T."/>
            <person name="Merkel B.J."/>
            <person name="Hornburger P."/>
            <person name="Mueller R.-W."/>
            <person name="Bruemmer F."/>
            <person name="Labrenz M."/>
            <person name="Spormann A.M."/>
            <person name="Op den Camp H."/>
            <person name="Overmann J."/>
            <person name="Amann R."/>
            <person name="Jetten M.S.M."/>
            <person name="Mascher T."/>
            <person name="Medema M.H."/>
            <person name="Devos D.P."/>
            <person name="Kaster A.-K."/>
            <person name="Ovreas L."/>
            <person name="Rohde M."/>
            <person name="Galperin M.Y."/>
            <person name="Jogler C."/>
        </authorList>
    </citation>
    <scope>NUCLEOTIDE SEQUENCE [LARGE SCALE GENOMIC DNA]</scope>
    <source>
        <strain evidence="2 3">Mal48</strain>
    </source>
</reference>
<dbReference type="EMBL" id="CP036267">
    <property type="protein sequence ID" value="QDT32632.1"/>
    <property type="molecule type" value="Genomic_DNA"/>
</dbReference>